<protein>
    <submittedName>
        <fullName evidence="1">Uncharacterized protein</fullName>
    </submittedName>
</protein>
<accession>A0A510KWM1</accession>
<reference evidence="1 2" key="1">
    <citation type="submission" date="2019-07" db="EMBL/GenBank/DDBJ databases">
        <title>Complete Genome Sequence of Leptotrichia wadei Strain JMUB3936.</title>
        <authorList>
            <person name="Watanabe S."/>
            <person name="Cui L."/>
        </authorList>
    </citation>
    <scope>NUCLEOTIDE SEQUENCE [LARGE SCALE GENOMIC DNA]</scope>
    <source>
        <strain evidence="1 2">JMUB3936</strain>
    </source>
</reference>
<dbReference type="EMBL" id="AP019841">
    <property type="protein sequence ID" value="BBM55637.1"/>
    <property type="molecule type" value="Genomic_DNA"/>
</dbReference>
<evidence type="ECO:0000313" key="1">
    <source>
        <dbReference type="EMBL" id="BBM55637.1"/>
    </source>
</evidence>
<sequence>MNWGRQEDTVDNAGINEKWEFKAAFMGTKLERCDVDNSIRILKK</sequence>
<dbReference type="AlphaFoldDB" id="A0A510KWM1"/>
<proteinExistence type="predicted"/>
<gene>
    <name evidence="1" type="ORF">JMUB3936_1936</name>
</gene>
<evidence type="ECO:0000313" key="2">
    <source>
        <dbReference type="Proteomes" id="UP000321944"/>
    </source>
</evidence>
<name>A0A510KWM1_9FUSO</name>
<dbReference type="RefSeq" id="WP_269473150.1">
    <property type="nucleotide sequence ID" value="NZ_AP019841.1"/>
</dbReference>
<dbReference type="Proteomes" id="UP000321944">
    <property type="component" value="Chromosome"/>
</dbReference>
<organism evidence="1 2">
    <name type="scientific">Leptotrichia wadei</name>
    <dbReference type="NCBI Taxonomy" id="157687"/>
    <lineage>
        <taxon>Bacteria</taxon>
        <taxon>Fusobacteriati</taxon>
        <taxon>Fusobacteriota</taxon>
        <taxon>Fusobacteriia</taxon>
        <taxon>Fusobacteriales</taxon>
        <taxon>Leptotrichiaceae</taxon>
        <taxon>Leptotrichia</taxon>
    </lineage>
</organism>